<keyword evidence="2" id="KW-0732">Signal</keyword>
<feature type="chain" id="PRO_5043317365" evidence="2">
    <location>
        <begin position="23"/>
        <end position="229"/>
    </location>
</feature>
<dbReference type="EMBL" id="JAHHUM010002022">
    <property type="protein sequence ID" value="KAK5607492.1"/>
    <property type="molecule type" value="Genomic_DNA"/>
</dbReference>
<dbReference type="AlphaFoldDB" id="A0AAV9RF24"/>
<feature type="region of interest" description="Disordered" evidence="1">
    <location>
        <begin position="76"/>
        <end position="97"/>
    </location>
</feature>
<name>A0AAV9RF24_9TELE</name>
<comment type="caution">
    <text evidence="3">The sequence shown here is derived from an EMBL/GenBank/DDBJ whole genome shotgun (WGS) entry which is preliminary data.</text>
</comment>
<gene>
    <name evidence="3" type="ORF">CRENBAI_019164</name>
</gene>
<evidence type="ECO:0000256" key="1">
    <source>
        <dbReference type="SAM" id="MobiDB-lite"/>
    </source>
</evidence>
<protein>
    <submittedName>
        <fullName evidence="3">Uncharacterized protein</fullName>
    </submittedName>
</protein>
<proteinExistence type="predicted"/>
<sequence length="229" mass="24988">MKWVVVRIVRLIEAAMVGCGGGGKDGRGGGNKGRPATFFRVPAHMVPGKDSSGKDKRAQAGIDTCRKKEEAISEALVTGRRPSVRRPRARHKDHSPSAISVTLKRNEERGLISVREDARAASNTLRGHGIGAHMEQGGTATDPHVLKAKCSALKNDVHPVVGASSRWREGTDTVHSVHINIGDIVCERRHIRLAREDNLEDSTPLHVRRRIALANLKRDKVHADCGVRD</sequence>
<evidence type="ECO:0000313" key="4">
    <source>
        <dbReference type="Proteomes" id="UP001311232"/>
    </source>
</evidence>
<feature type="signal peptide" evidence="2">
    <location>
        <begin position="1"/>
        <end position="22"/>
    </location>
</feature>
<reference evidence="3 4" key="1">
    <citation type="submission" date="2021-06" db="EMBL/GenBank/DDBJ databases">
        <authorList>
            <person name="Palmer J.M."/>
        </authorList>
    </citation>
    <scope>NUCLEOTIDE SEQUENCE [LARGE SCALE GENOMIC DNA]</scope>
    <source>
        <strain evidence="3 4">MEX-2019</strain>
        <tissue evidence="3">Muscle</tissue>
    </source>
</reference>
<feature type="compositionally biased region" description="Basic residues" evidence="1">
    <location>
        <begin position="82"/>
        <end position="93"/>
    </location>
</feature>
<evidence type="ECO:0000313" key="3">
    <source>
        <dbReference type="EMBL" id="KAK5607492.1"/>
    </source>
</evidence>
<keyword evidence="4" id="KW-1185">Reference proteome</keyword>
<evidence type="ECO:0000256" key="2">
    <source>
        <dbReference type="SAM" id="SignalP"/>
    </source>
</evidence>
<accession>A0AAV9RF24</accession>
<organism evidence="3 4">
    <name type="scientific">Crenichthys baileyi</name>
    <name type="common">White River springfish</name>
    <dbReference type="NCBI Taxonomy" id="28760"/>
    <lineage>
        <taxon>Eukaryota</taxon>
        <taxon>Metazoa</taxon>
        <taxon>Chordata</taxon>
        <taxon>Craniata</taxon>
        <taxon>Vertebrata</taxon>
        <taxon>Euteleostomi</taxon>
        <taxon>Actinopterygii</taxon>
        <taxon>Neopterygii</taxon>
        <taxon>Teleostei</taxon>
        <taxon>Neoteleostei</taxon>
        <taxon>Acanthomorphata</taxon>
        <taxon>Ovalentaria</taxon>
        <taxon>Atherinomorphae</taxon>
        <taxon>Cyprinodontiformes</taxon>
        <taxon>Goodeidae</taxon>
        <taxon>Crenichthys</taxon>
    </lineage>
</organism>
<dbReference type="Proteomes" id="UP001311232">
    <property type="component" value="Unassembled WGS sequence"/>
</dbReference>